<keyword evidence="3" id="KW-1185">Reference proteome</keyword>
<dbReference type="AlphaFoldDB" id="A0A2K3D8A6"/>
<feature type="compositionally biased region" description="Low complexity" evidence="1">
    <location>
        <begin position="742"/>
        <end position="758"/>
    </location>
</feature>
<name>A0A2K3D8A6_CHLRE</name>
<dbReference type="Proteomes" id="UP000006906">
    <property type="component" value="Chromosome 11"/>
</dbReference>
<evidence type="ECO:0000256" key="1">
    <source>
        <dbReference type="SAM" id="MobiDB-lite"/>
    </source>
</evidence>
<dbReference type="OMA" id="WEALAGH"/>
<protein>
    <submittedName>
        <fullName evidence="2">Uncharacterized protein</fullName>
    </submittedName>
</protein>
<proteinExistence type="predicted"/>
<feature type="region of interest" description="Disordered" evidence="1">
    <location>
        <begin position="398"/>
        <end position="426"/>
    </location>
</feature>
<feature type="compositionally biased region" description="Gly residues" evidence="1">
    <location>
        <begin position="516"/>
        <end position="535"/>
    </location>
</feature>
<dbReference type="EMBL" id="CM008972">
    <property type="protein sequence ID" value="PNW76764.1"/>
    <property type="molecule type" value="Genomic_DNA"/>
</dbReference>
<dbReference type="OrthoDB" id="10520179at2759"/>
<organism evidence="2 3">
    <name type="scientific">Chlamydomonas reinhardtii</name>
    <name type="common">Chlamydomonas smithii</name>
    <dbReference type="NCBI Taxonomy" id="3055"/>
    <lineage>
        <taxon>Eukaryota</taxon>
        <taxon>Viridiplantae</taxon>
        <taxon>Chlorophyta</taxon>
        <taxon>core chlorophytes</taxon>
        <taxon>Chlorophyceae</taxon>
        <taxon>CS clade</taxon>
        <taxon>Chlamydomonadales</taxon>
        <taxon>Chlamydomonadaceae</taxon>
        <taxon>Chlamydomonas</taxon>
    </lineage>
</organism>
<evidence type="ECO:0000313" key="3">
    <source>
        <dbReference type="Proteomes" id="UP000006906"/>
    </source>
</evidence>
<feature type="region of interest" description="Disordered" evidence="1">
    <location>
        <begin position="516"/>
        <end position="538"/>
    </location>
</feature>
<dbReference type="RefSeq" id="XP_042919617.1">
    <property type="nucleotide sequence ID" value="XM_043067612.1"/>
</dbReference>
<accession>A0A2K3D8A6</accession>
<gene>
    <name evidence="2" type="ORF">CHLRE_11g475200v5</name>
</gene>
<feature type="compositionally biased region" description="Acidic residues" evidence="1">
    <location>
        <begin position="406"/>
        <end position="423"/>
    </location>
</feature>
<evidence type="ECO:0000313" key="2">
    <source>
        <dbReference type="EMBL" id="PNW76764.1"/>
    </source>
</evidence>
<sequence>MNLEAVSKALVRSALATEGGDPDAAAEASVHLIELVDEAQEDPARSLQVLHFLMDVCTRSPASSELRALLGAVCLEVVPRLLALADVSPAAAAAAGQLTEAVLAAQGCCSPRELVMALMELYDSHKDSAFVPGSGSVHLLLLGLLRGTLPSLVSAVQRRRLKVAFSMLQAVVDLAAGAGRQLLRLTDLTAAAAAAAAAAAGDDGGGAEAGGNSAASGGEVAEALREQAAEAAASLVEPFVEFAEQLHRKVLTKELPPRASATITTAKSDAVADHGDRSDRSKVGAWLLALLGALWPAWVSMDAPLSFTPLVGGGAAARPAGTPATGSGALSSAAEAAAARLAGLLPFYLPPPPVWSPAAAVGMEEAGMGEGSSAAIRCDSGALGVSWEGLWAAAQAGAPLPREPTGEGEDQGDGDDGGFDGPEEWTLSDPQLARLGAAVVVWLDVCGGYSSRGGSNSRVSSVGLTGFAQAASVSAAGCAARLPDGFLPCVPPADSEVASLYLLRFVEAHMDASLGGSGVDGGGGEAGNGSSGGSSGHTEPLARALAMISAASLRLQLQRQQWHLSALVPTDAKAGTASADVRSSWEALAGHLGAEDTTTEGRAGAAAALQCTSGTERAGWGSGSGTGGQVEEAVTAAAALLPLVTDAQRAMLPLARRAAQRLLLCMDCAGSEVLRRQCHDSWQALLSLLPPAVRAAVLLHQATALGSTPTVRSIVLQRLQREVASATAAAAQAQAAAAAVTPPAGPTAQGAAPQPGAQGPTGAGVGMQPAMVAAFGGPWVLRPVVHSLQALQRQADATTSNAAVTPDAGGSVPPVAVSRATDGLVAVGAVLDNADATVAALSVLRFMALRYAAAGSDSPQAPAVEPRLAVLRAVQRHVVAPLRPLVSRVLEAMQREAAEAEQAATAAAAAAVAGDAMAAQLSAAVTAAAAAAGDRFAGNVAVLSGALSGLTGVSRVAELLDYLQELLG</sequence>
<reference evidence="2 3" key="1">
    <citation type="journal article" date="2007" name="Science">
        <title>The Chlamydomonas genome reveals the evolution of key animal and plant functions.</title>
        <authorList>
            <person name="Merchant S.S."/>
            <person name="Prochnik S.E."/>
            <person name="Vallon O."/>
            <person name="Harris E.H."/>
            <person name="Karpowicz S.J."/>
            <person name="Witman G.B."/>
            <person name="Terry A."/>
            <person name="Salamov A."/>
            <person name="Fritz-Laylin L.K."/>
            <person name="Marechal-Drouard L."/>
            <person name="Marshall W.F."/>
            <person name="Qu L.H."/>
            <person name="Nelson D.R."/>
            <person name="Sanderfoot A.A."/>
            <person name="Spalding M.H."/>
            <person name="Kapitonov V.V."/>
            <person name="Ren Q."/>
            <person name="Ferris P."/>
            <person name="Lindquist E."/>
            <person name="Shapiro H."/>
            <person name="Lucas S.M."/>
            <person name="Grimwood J."/>
            <person name="Schmutz J."/>
            <person name="Cardol P."/>
            <person name="Cerutti H."/>
            <person name="Chanfreau G."/>
            <person name="Chen C.L."/>
            <person name="Cognat V."/>
            <person name="Croft M.T."/>
            <person name="Dent R."/>
            <person name="Dutcher S."/>
            <person name="Fernandez E."/>
            <person name="Fukuzawa H."/>
            <person name="Gonzalez-Ballester D."/>
            <person name="Gonzalez-Halphen D."/>
            <person name="Hallmann A."/>
            <person name="Hanikenne M."/>
            <person name="Hippler M."/>
            <person name="Inwood W."/>
            <person name="Jabbari K."/>
            <person name="Kalanon M."/>
            <person name="Kuras R."/>
            <person name="Lefebvre P.A."/>
            <person name="Lemaire S.D."/>
            <person name="Lobanov A.V."/>
            <person name="Lohr M."/>
            <person name="Manuell A."/>
            <person name="Meier I."/>
            <person name="Mets L."/>
            <person name="Mittag M."/>
            <person name="Mittelmeier T."/>
            <person name="Moroney J.V."/>
            <person name="Moseley J."/>
            <person name="Napoli C."/>
            <person name="Nedelcu A.M."/>
            <person name="Niyogi K."/>
            <person name="Novoselov S.V."/>
            <person name="Paulsen I.T."/>
            <person name="Pazour G."/>
            <person name="Purton S."/>
            <person name="Ral J.P."/>
            <person name="Riano-Pachon D.M."/>
            <person name="Riekhof W."/>
            <person name="Rymarquis L."/>
            <person name="Schroda M."/>
            <person name="Stern D."/>
            <person name="Umen J."/>
            <person name="Willows R."/>
            <person name="Wilson N."/>
            <person name="Zimmer S.L."/>
            <person name="Allmer J."/>
            <person name="Balk J."/>
            <person name="Bisova K."/>
            <person name="Chen C.J."/>
            <person name="Elias M."/>
            <person name="Gendler K."/>
            <person name="Hauser C."/>
            <person name="Lamb M.R."/>
            <person name="Ledford H."/>
            <person name="Long J.C."/>
            <person name="Minagawa J."/>
            <person name="Page M.D."/>
            <person name="Pan J."/>
            <person name="Pootakham W."/>
            <person name="Roje S."/>
            <person name="Rose A."/>
            <person name="Stahlberg E."/>
            <person name="Terauchi A.M."/>
            <person name="Yang P."/>
            <person name="Ball S."/>
            <person name="Bowler C."/>
            <person name="Dieckmann C.L."/>
            <person name="Gladyshev V.N."/>
            <person name="Green P."/>
            <person name="Jorgensen R."/>
            <person name="Mayfield S."/>
            <person name="Mueller-Roeber B."/>
            <person name="Rajamani S."/>
            <person name="Sayre R.T."/>
            <person name="Brokstein P."/>
            <person name="Dubchak I."/>
            <person name="Goodstein D."/>
            <person name="Hornick L."/>
            <person name="Huang Y.W."/>
            <person name="Jhaveri J."/>
            <person name="Luo Y."/>
            <person name="Martinez D."/>
            <person name="Ngau W.C."/>
            <person name="Otillar B."/>
            <person name="Poliakov A."/>
            <person name="Porter A."/>
            <person name="Szajkowski L."/>
            <person name="Werner G."/>
            <person name="Zhou K."/>
            <person name="Grigoriev I.V."/>
            <person name="Rokhsar D.S."/>
            <person name="Grossman A.R."/>
        </authorList>
    </citation>
    <scope>NUCLEOTIDE SEQUENCE [LARGE SCALE GENOMIC DNA]</scope>
    <source>
        <strain evidence="3">CC-503</strain>
    </source>
</reference>
<dbReference type="InParanoid" id="A0A2K3D8A6"/>
<dbReference type="KEGG" id="cre:CHLRE_11g475200v5"/>
<dbReference type="GeneID" id="5727564"/>
<dbReference type="Gramene" id="PNW76764">
    <property type="protein sequence ID" value="PNW76764"/>
    <property type="gene ID" value="CHLRE_11g475200v5"/>
</dbReference>
<feature type="region of interest" description="Disordered" evidence="1">
    <location>
        <begin position="742"/>
        <end position="763"/>
    </location>
</feature>
<dbReference type="ExpressionAtlas" id="A0A2K3D8A6">
    <property type="expression patterns" value="baseline"/>
</dbReference>